<dbReference type="GO" id="GO:0005789">
    <property type="term" value="C:endoplasmic reticulum membrane"/>
    <property type="evidence" value="ECO:0007669"/>
    <property type="project" value="UniProtKB-SubCell"/>
</dbReference>
<keyword evidence="12" id="KW-1185">Reference proteome</keyword>
<dbReference type="Gene3D" id="1.10.8.10">
    <property type="entry name" value="DNA helicase RuvA subunit, C-terminal domain"/>
    <property type="match status" value="1"/>
</dbReference>
<reference evidence="11" key="1">
    <citation type="thesis" date="2020" institute="ProQuest LLC" country="789 East Eisenhower Parkway, Ann Arbor, MI, USA">
        <title>Comparative Genomics and Chromosome Evolution.</title>
        <authorList>
            <person name="Mudd A.B."/>
        </authorList>
    </citation>
    <scope>NUCLEOTIDE SEQUENCE</scope>
    <source>
        <strain evidence="11">HN-11 Male</strain>
        <tissue evidence="11">Kidney and liver</tissue>
    </source>
</reference>
<protein>
    <recommendedName>
        <fullName evidence="7">Lipid droplet-regulating VLDL assembly factor AUP1</fullName>
    </recommendedName>
    <alternativeName>
        <fullName evidence="8">Ancient ubiquitous protein 1</fullName>
    </alternativeName>
</protein>
<feature type="domain" description="CUE" evidence="10">
    <location>
        <begin position="115"/>
        <end position="157"/>
    </location>
</feature>
<evidence type="ECO:0000256" key="2">
    <source>
        <dbReference type="ARBA" id="ARBA00004502"/>
    </source>
</evidence>
<dbReference type="CDD" id="cd14420">
    <property type="entry name" value="CUE_AUP1"/>
    <property type="match status" value="1"/>
</dbReference>
<evidence type="ECO:0000256" key="7">
    <source>
        <dbReference type="ARBA" id="ARBA00035685"/>
    </source>
</evidence>
<dbReference type="OrthoDB" id="1854593at2759"/>
<keyword evidence="4" id="KW-0256">Endoplasmic reticulum</keyword>
<comment type="subcellular location">
    <subcellularLocation>
        <location evidence="1">Endoplasmic reticulum membrane</location>
        <topology evidence="1">Peripheral membrane protein</topology>
    </subcellularLocation>
    <subcellularLocation>
        <location evidence="2">Lipid droplet</location>
    </subcellularLocation>
</comment>
<keyword evidence="3" id="KW-0551">Lipid droplet</keyword>
<dbReference type="Proteomes" id="UP000770717">
    <property type="component" value="Unassembled WGS sequence"/>
</dbReference>
<name>A0A8J6BFV9_ELECQ</name>
<dbReference type="PROSITE" id="PS51140">
    <property type="entry name" value="CUE"/>
    <property type="match status" value="1"/>
</dbReference>
<comment type="caution">
    <text evidence="11">The sequence shown here is derived from an EMBL/GenBank/DDBJ whole genome shotgun (WGS) entry which is preliminary data.</text>
</comment>
<comment type="similarity">
    <text evidence="6">Belongs to the AUP1 family.</text>
</comment>
<sequence>GRPSVSLSRAGPLSRPRPSRPDLFLLQAVAGSPWYVELFWTLFSPYTVYHVRWLPPVFRSSREADEDFASRVQKLLAHSLGVRGTRHTAADRAEHVKRRRTAPLICNPPPTISPAASHMAQRVKEVLPQVPLSVIHQDLVQTGCVDATITNLIEGRVPYVPEADSFVGSAAAGRTASCKVTAPLYRPAQ</sequence>
<dbReference type="GO" id="GO:0036503">
    <property type="term" value="P:ERAD pathway"/>
    <property type="evidence" value="ECO:0007669"/>
    <property type="project" value="InterPro"/>
</dbReference>
<dbReference type="AlphaFoldDB" id="A0A8J6BFV9"/>
<evidence type="ECO:0000259" key="10">
    <source>
        <dbReference type="PROSITE" id="PS51140"/>
    </source>
</evidence>
<evidence type="ECO:0000256" key="4">
    <source>
        <dbReference type="ARBA" id="ARBA00022824"/>
    </source>
</evidence>
<organism evidence="11 12">
    <name type="scientific">Eleutherodactylus coqui</name>
    <name type="common">Puerto Rican coqui</name>
    <dbReference type="NCBI Taxonomy" id="57060"/>
    <lineage>
        <taxon>Eukaryota</taxon>
        <taxon>Metazoa</taxon>
        <taxon>Chordata</taxon>
        <taxon>Craniata</taxon>
        <taxon>Vertebrata</taxon>
        <taxon>Euteleostomi</taxon>
        <taxon>Amphibia</taxon>
        <taxon>Batrachia</taxon>
        <taxon>Anura</taxon>
        <taxon>Neobatrachia</taxon>
        <taxon>Hyloidea</taxon>
        <taxon>Eleutherodactylidae</taxon>
        <taxon>Eleutherodactylinae</taxon>
        <taxon>Eleutherodactylus</taxon>
        <taxon>Eleutherodactylus</taxon>
    </lineage>
</organism>
<gene>
    <name evidence="11" type="ORF">GDO78_015761</name>
</gene>
<evidence type="ECO:0000256" key="8">
    <source>
        <dbReference type="ARBA" id="ARBA00035713"/>
    </source>
</evidence>
<dbReference type="InterPro" id="IPR048056">
    <property type="entry name" value="AUP1_CUE"/>
</dbReference>
<dbReference type="InterPro" id="IPR003892">
    <property type="entry name" value="CUE"/>
</dbReference>
<dbReference type="Pfam" id="PF02845">
    <property type="entry name" value="CUE"/>
    <property type="match status" value="1"/>
</dbReference>
<proteinExistence type="inferred from homology"/>
<dbReference type="SMART" id="SM00546">
    <property type="entry name" value="CUE"/>
    <property type="match status" value="1"/>
</dbReference>
<evidence type="ECO:0000256" key="5">
    <source>
        <dbReference type="ARBA" id="ARBA00023136"/>
    </source>
</evidence>
<dbReference type="GO" id="GO:0005811">
    <property type="term" value="C:lipid droplet"/>
    <property type="evidence" value="ECO:0007669"/>
    <property type="project" value="UniProtKB-SubCell"/>
</dbReference>
<evidence type="ECO:0000313" key="11">
    <source>
        <dbReference type="EMBL" id="KAG9461778.1"/>
    </source>
</evidence>
<evidence type="ECO:0000256" key="3">
    <source>
        <dbReference type="ARBA" id="ARBA00022677"/>
    </source>
</evidence>
<keyword evidence="5" id="KW-0472">Membrane</keyword>
<accession>A0A8J6BFV9</accession>
<evidence type="ECO:0000256" key="1">
    <source>
        <dbReference type="ARBA" id="ARBA00004406"/>
    </source>
</evidence>
<dbReference type="GO" id="GO:0043130">
    <property type="term" value="F:ubiquitin binding"/>
    <property type="evidence" value="ECO:0007669"/>
    <property type="project" value="InterPro"/>
</dbReference>
<dbReference type="EMBL" id="WNTK01016592">
    <property type="protein sequence ID" value="KAG9461778.1"/>
    <property type="molecule type" value="Genomic_DNA"/>
</dbReference>
<dbReference type="FunFam" id="1.10.8.10:FF:000049">
    <property type="entry name" value="ancient ubiquitous protein 1 isoform X2"/>
    <property type="match status" value="1"/>
</dbReference>
<evidence type="ECO:0000313" key="12">
    <source>
        <dbReference type="Proteomes" id="UP000770717"/>
    </source>
</evidence>
<comment type="function">
    <text evidence="9">Plays a role in the translocation of terminally misfolded proteins from the endoplasmic reticulum lumen to the cytoplasm and their degradation by the proteasome. Plays a role in lipid droplet formation. Induces lipid droplet clustering.</text>
</comment>
<evidence type="ECO:0000256" key="9">
    <source>
        <dbReference type="ARBA" id="ARBA00054784"/>
    </source>
</evidence>
<feature type="non-terminal residue" evidence="11">
    <location>
        <position position="1"/>
    </location>
</feature>
<evidence type="ECO:0000256" key="6">
    <source>
        <dbReference type="ARBA" id="ARBA00035634"/>
    </source>
</evidence>